<dbReference type="GO" id="GO:0016020">
    <property type="term" value="C:membrane"/>
    <property type="evidence" value="ECO:0007669"/>
    <property type="project" value="UniProtKB-SubCell"/>
</dbReference>
<evidence type="ECO:0000256" key="3">
    <source>
        <dbReference type="ARBA" id="ARBA00022989"/>
    </source>
</evidence>
<dbReference type="AlphaFoldDB" id="A0A7I8VQ65"/>
<feature type="domain" description="G-protein coupled receptors family 1 profile" evidence="6">
    <location>
        <begin position="47"/>
        <end position="323"/>
    </location>
</feature>
<evidence type="ECO:0000256" key="1">
    <source>
        <dbReference type="ARBA" id="ARBA00004370"/>
    </source>
</evidence>
<gene>
    <name evidence="7" type="ORF">DGYR_LOCUS6643</name>
</gene>
<comment type="caution">
    <text evidence="7">The sequence shown here is derived from an EMBL/GenBank/DDBJ whole genome shotgun (WGS) entry which is preliminary data.</text>
</comment>
<evidence type="ECO:0000256" key="2">
    <source>
        <dbReference type="ARBA" id="ARBA00022692"/>
    </source>
</evidence>
<feature type="transmembrane region" description="Helical" evidence="5">
    <location>
        <begin position="115"/>
        <end position="136"/>
    </location>
</feature>
<accession>A0A7I8VQ65</accession>
<dbReference type="PANTHER" id="PTHR46641">
    <property type="entry name" value="FMRFAMIDE RECEPTOR-RELATED"/>
    <property type="match status" value="1"/>
</dbReference>
<dbReference type="InterPro" id="IPR052954">
    <property type="entry name" value="GPCR-Ligand_Int"/>
</dbReference>
<dbReference type="PROSITE" id="PS00237">
    <property type="entry name" value="G_PROTEIN_RECEP_F1_1"/>
    <property type="match status" value="1"/>
</dbReference>
<dbReference type="SUPFAM" id="SSF81321">
    <property type="entry name" value="Family A G protein-coupled receptor-like"/>
    <property type="match status" value="1"/>
</dbReference>
<organism evidence="7 8">
    <name type="scientific">Dimorphilus gyrociliatus</name>
    <dbReference type="NCBI Taxonomy" id="2664684"/>
    <lineage>
        <taxon>Eukaryota</taxon>
        <taxon>Metazoa</taxon>
        <taxon>Spiralia</taxon>
        <taxon>Lophotrochozoa</taxon>
        <taxon>Annelida</taxon>
        <taxon>Polychaeta</taxon>
        <taxon>Polychaeta incertae sedis</taxon>
        <taxon>Dinophilidae</taxon>
        <taxon>Dimorphilus</taxon>
    </lineage>
</organism>
<keyword evidence="4 5" id="KW-0472">Membrane</keyword>
<feature type="transmembrane region" description="Helical" evidence="5">
    <location>
        <begin position="148"/>
        <end position="170"/>
    </location>
</feature>
<evidence type="ECO:0000313" key="8">
    <source>
        <dbReference type="Proteomes" id="UP000549394"/>
    </source>
</evidence>
<protein>
    <recommendedName>
        <fullName evidence="6">G-protein coupled receptors family 1 profile domain-containing protein</fullName>
    </recommendedName>
</protein>
<keyword evidence="2 5" id="KW-0812">Transmembrane</keyword>
<evidence type="ECO:0000313" key="7">
    <source>
        <dbReference type="EMBL" id="CAD5118230.1"/>
    </source>
</evidence>
<dbReference type="Proteomes" id="UP000549394">
    <property type="component" value="Unassembled WGS sequence"/>
</dbReference>
<sequence>MANKVTLEDIVENFCSNFSEGSWQHSGGTTPSNVTYVYLPLLQLSLGVPLIIICLIVLKRFHSGRTKAYFLLRLLALSDLAALIMYVATMLYHWVVAKSLKTDNTYNILKGFSHAGVLWTTWTAVIVGLERCIAVCRPIQSRIFKTRSVVIIIAAIHIFATTLYGCHAAINWTFQSKANDIDVSTNRPELTAFLMNRCSSNNNEVRYLVNSRVRIVLVQIFDIFILATGYIIPIFLLAVVDVQIVRKLRQLQKNGPDKARGAVNSKRATKVVAASVFVHCTCLIPMAALHVITIINSELKNDAFKLIVDALLHLHTILTLPAYCAVGKSFRAALKTFASCAPSAHNSPTNMEGSVTRSSFVSMSTMSSTRGSLKFKLIRRGESKNKECLIKR</sequence>
<feature type="transmembrane region" description="Helical" evidence="5">
    <location>
        <begin position="216"/>
        <end position="240"/>
    </location>
</feature>
<dbReference type="EMBL" id="CAJFCJ010000008">
    <property type="protein sequence ID" value="CAD5118230.1"/>
    <property type="molecule type" value="Genomic_DNA"/>
</dbReference>
<feature type="transmembrane region" description="Helical" evidence="5">
    <location>
        <begin position="271"/>
        <end position="295"/>
    </location>
</feature>
<evidence type="ECO:0000256" key="5">
    <source>
        <dbReference type="SAM" id="Phobius"/>
    </source>
</evidence>
<dbReference type="Pfam" id="PF00001">
    <property type="entry name" value="7tm_1"/>
    <property type="match status" value="1"/>
</dbReference>
<reference evidence="7 8" key="1">
    <citation type="submission" date="2020-08" db="EMBL/GenBank/DDBJ databases">
        <authorList>
            <person name="Hejnol A."/>
        </authorList>
    </citation>
    <scope>NUCLEOTIDE SEQUENCE [LARGE SCALE GENOMIC DNA]</scope>
</reference>
<feature type="transmembrane region" description="Helical" evidence="5">
    <location>
        <begin position="36"/>
        <end position="58"/>
    </location>
</feature>
<keyword evidence="3 5" id="KW-1133">Transmembrane helix</keyword>
<proteinExistence type="predicted"/>
<name>A0A7I8VQ65_9ANNE</name>
<dbReference type="Gene3D" id="1.20.1070.10">
    <property type="entry name" value="Rhodopsin 7-helix transmembrane proteins"/>
    <property type="match status" value="1"/>
</dbReference>
<evidence type="ECO:0000256" key="4">
    <source>
        <dbReference type="ARBA" id="ARBA00023136"/>
    </source>
</evidence>
<dbReference type="InterPro" id="IPR000276">
    <property type="entry name" value="GPCR_Rhodpsn"/>
</dbReference>
<dbReference type="GO" id="GO:0004930">
    <property type="term" value="F:G protein-coupled receptor activity"/>
    <property type="evidence" value="ECO:0007669"/>
    <property type="project" value="InterPro"/>
</dbReference>
<dbReference type="PANTHER" id="PTHR46641:SF2">
    <property type="entry name" value="FMRFAMIDE RECEPTOR"/>
    <property type="match status" value="1"/>
</dbReference>
<dbReference type="PROSITE" id="PS50262">
    <property type="entry name" value="G_PROTEIN_RECEP_F1_2"/>
    <property type="match status" value="1"/>
</dbReference>
<keyword evidence="8" id="KW-1185">Reference proteome</keyword>
<dbReference type="InterPro" id="IPR017452">
    <property type="entry name" value="GPCR_Rhodpsn_7TM"/>
</dbReference>
<evidence type="ECO:0000259" key="6">
    <source>
        <dbReference type="PROSITE" id="PS50262"/>
    </source>
</evidence>
<feature type="transmembrane region" description="Helical" evidence="5">
    <location>
        <begin position="70"/>
        <end position="95"/>
    </location>
</feature>
<feature type="transmembrane region" description="Helical" evidence="5">
    <location>
        <begin position="307"/>
        <end position="326"/>
    </location>
</feature>
<comment type="subcellular location">
    <subcellularLocation>
        <location evidence="1">Membrane</location>
    </subcellularLocation>
</comment>